<dbReference type="Proteomes" id="UP000177039">
    <property type="component" value="Unassembled WGS sequence"/>
</dbReference>
<protein>
    <submittedName>
        <fullName evidence="2">Uncharacterized protein</fullName>
    </submittedName>
</protein>
<feature type="transmembrane region" description="Helical" evidence="1">
    <location>
        <begin position="17"/>
        <end position="37"/>
    </location>
</feature>
<proteinExistence type="predicted"/>
<name>A0A1F5H6B0_9BACT</name>
<organism evidence="2 3">
    <name type="scientific">Candidatus Curtissbacteria bacterium RIFCSPLOWO2_01_FULL_42_50</name>
    <dbReference type="NCBI Taxonomy" id="1797730"/>
    <lineage>
        <taxon>Bacteria</taxon>
        <taxon>Candidatus Curtissiibacteriota</taxon>
    </lineage>
</organism>
<sequence>MEKLSLTRVANILKSEWILLLLGVLSIGMFLLAIFSFSSKNKGPESPTGTPWQGNIYAGKTTKEKLESILGPPEGVEGSGEQTIYKYRSNQEFRPHRVEFTENTIALIKEQVIGNEKGTLDNYIQKYGQSEKILYGEHGTFAPGHFWGQAGILVFAGQFDKTIVEIWYFAPATLENFLRQHPGLSLEEPQNFLSNPKP</sequence>
<dbReference type="EMBL" id="MFBT01000013">
    <property type="protein sequence ID" value="OGD99574.1"/>
    <property type="molecule type" value="Genomic_DNA"/>
</dbReference>
<keyword evidence="1" id="KW-0472">Membrane</keyword>
<comment type="caution">
    <text evidence="2">The sequence shown here is derived from an EMBL/GenBank/DDBJ whole genome shotgun (WGS) entry which is preliminary data.</text>
</comment>
<evidence type="ECO:0000313" key="3">
    <source>
        <dbReference type="Proteomes" id="UP000177039"/>
    </source>
</evidence>
<evidence type="ECO:0000313" key="2">
    <source>
        <dbReference type="EMBL" id="OGD99574.1"/>
    </source>
</evidence>
<evidence type="ECO:0000256" key="1">
    <source>
        <dbReference type="SAM" id="Phobius"/>
    </source>
</evidence>
<accession>A0A1F5H6B0</accession>
<gene>
    <name evidence="2" type="ORF">A3B54_02380</name>
</gene>
<reference evidence="2 3" key="1">
    <citation type="journal article" date="2016" name="Nat. Commun.">
        <title>Thousands of microbial genomes shed light on interconnected biogeochemical processes in an aquifer system.</title>
        <authorList>
            <person name="Anantharaman K."/>
            <person name="Brown C.T."/>
            <person name="Hug L.A."/>
            <person name="Sharon I."/>
            <person name="Castelle C.J."/>
            <person name="Probst A.J."/>
            <person name="Thomas B.C."/>
            <person name="Singh A."/>
            <person name="Wilkins M.J."/>
            <person name="Karaoz U."/>
            <person name="Brodie E.L."/>
            <person name="Williams K.H."/>
            <person name="Hubbard S.S."/>
            <person name="Banfield J.F."/>
        </authorList>
    </citation>
    <scope>NUCLEOTIDE SEQUENCE [LARGE SCALE GENOMIC DNA]</scope>
</reference>
<dbReference type="AlphaFoldDB" id="A0A1F5H6B0"/>
<keyword evidence="1" id="KW-0812">Transmembrane</keyword>
<keyword evidence="1" id="KW-1133">Transmembrane helix</keyword>